<evidence type="ECO:0000313" key="2">
    <source>
        <dbReference type="Proteomes" id="UP000000653"/>
    </source>
</evidence>
<dbReference type="Proteomes" id="UP000000653">
    <property type="component" value="Chromosome"/>
</dbReference>
<dbReference type="CDD" id="cd03443">
    <property type="entry name" value="PaaI_thioesterase"/>
    <property type="match status" value="1"/>
</dbReference>
<dbReference type="Gene3D" id="3.10.129.10">
    <property type="entry name" value="Hotdog Thioesterase"/>
    <property type="match status" value="1"/>
</dbReference>
<sequence>MECRLPSLWKDASMPKRNRLSRAVGAINLLPRRLRSRSLTLLLGSQVRFAGTARVRIHELGQERAILSLKNRRPVQNHIKGIHAAAMALLAESASGFLVGMNVPDDKLPLIKTMKIDYLKRAQGDLTAIATLEAGQIEQIRQQDKGEVRVAVLVSDENGNQPIACEMVWAWVGKKPRDATAAPR</sequence>
<dbReference type="AlphaFoldDB" id="A0A0H2ZC73"/>
<protein>
    <recommendedName>
        <fullName evidence="3">DUF4442 domain-containing protein</fullName>
    </recommendedName>
</protein>
<gene>
    <name evidence="1" type="ordered locus">PA14_30030</name>
</gene>
<reference evidence="1 2" key="1">
    <citation type="journal article" date="2006" name="Genome Biol.">
        <title>Genomic analysis reveals that Pseudomonas aeruginosa virulence is combinatorial.</title>
        <authorList>
            <person name="Lee D.G."/>
            <person name="Urbach J.M."/>
            <person name="Wu G."/>
            <person name="Liberati N.T."/>
            <person name="Feinbaum R.L."/>
            <person name="Miyata S."/>
            <person name="Diggins L.T."/>
            <person name="He J."/>
            <person name="Saucier M."/>
            <person name="Deziel E."/>
            <person name="Friedman L."/>
            <person name="Li L."/>
            <person name="Grills G."/>
            <person name="Montgomery K."/>
            <person name="Kucherlapati R."/>
            <person name="Rahme L.G."/>
            <person name="Ausubel F.M."/>
        </authorList>
    </citation>
    <scope>NUCLEOTIDE SEQUENCE [LARGE SCALE GENOMIC DNA]</scope>
    <source>
        <strain evidence="1 2">UCBPP-PA14</strain>
    </source>
</reference>
<dbReference type="InterPro" id="IPR027961">
    <property type="entry name" value="DUF4442"/>
</dbReference>
<dbReference type="KEGG" id="pau:PA14_30030"/>
<dbReference type="InterPro" id="IPR029069">
    <property type="entry name" value="HotDog_dom_sf"/>
</dbReference>
<organism evidence="1 2">
    <name type="scientific">Pseudomonas aeruginosa (strain UCBPP-PA14)</name>
    <dbReference type="NCBI Taxonomy" id="208963"/>
    <lineage>
        <taxon>Bacteria</taxon>
        <taxon>Pseudomonadati</taxon>
        <taxon>Pseudomonadota</taxon>
        <taxon>Gammaproteobacteria</taxon>
        <taxon>Pseudomonadales</taxon>
        <taxon>Pseudomonadaceae</taxon>
        <taxon>Pseudomonas</taxon>
    </lineage>
</organism>
<proteinExistence type="predicted"/>
<dbReference type="RefSeq" id="WP_003119967.1">
    <property type="nucleotide sequence ID" value="NC_008463.1"/>
</dbReference>
<evidence type="ECO:0000313" key="1">
    <source>
        <dbReference type="EMBL" id="ABJ11859.1"/>
    </source>
</evidence>
<dbReference type="BioCyc" id="PAER208963:G1G74-2514-MONOMER"/>
<accession>A0A0H2ZC73</accession>
<dbReference type="SUPFAM" id="SSF54637">
    <property type="entry name" value="Thioesterase/thiol ester dehydrase-isomerase"/>
    <property type="match status" value="1"/>
</dbReference>
<evidence type="ECO:0008006" key="3">
    <source>
        <dbReference type="Google" id="ProtNLM"/>
    </source>
</evidence>
<dbReference type="Pfam" id="PF14539">
    <property type="entry name" value="DUF4442"/>
    <property type="match status" value="1"/>
</dbReference>
<dbReference type="EMBL" id="CP000438">
    <property type="protein sequence ID" value="ABJ11859.1"/>
    <property type="molecule type" value="Genomic_DNA"/>
</dbReference>
<name>A0A0H2ZC73_PSEAB</name>
<dbReference type="HOGENOM" id="CLU_102543_1_0_6"/>